<dbReference type="InterPro" id="IPR018247">
    <property type="entry name" value="EF_Hand_1_Ca_BS"/>
</dbReference>
<proteinExistence type="predicted"/>
<protein>
    <recommendedName>
        <fullName evidence="5">EF-hand domain-containing protein</fullName>
    </recommendedName>
</protein>
<feature type="region of interest" description="Disordered" evidence="4">
    <location>
        <begin position="704"/>
        <end position="735"/>
    </location>
</feature>
<dbReference type="InterPro" id="IPR011992">
    <property type="entry name" value="EF-hand-dom_pair"/>
</dbReference>
<dbReference type="PROSITE" id="PS00018">
    <property type="entry name" value="EF_HAND_1"/>
    <property type="match status" value="4"/>
</dbReference>
<dbReference type="InterPro" id="IPR039647">
    <property type="entry name" value="EF_hand_pair_protein_CML-like"/>
</dbReference>
<accession>A0A812ZY99</accession>
<comment type="caution">
    <text evidence="6">The sequence shown here is derived from an EMBL/GenBank/DDBJ whole genome shotgun (WGS) entry which is preliminary data.</text>
</comment>
<dbReference type="GO" id="GO:0005509">
    <property type="term" value="F:calcium ion binding"/>
    <property type="evidence" value="ECO:0007669"/>
    <property type="project" value="InterPro"/>
</dbReference>
<dbReference type="Proteomes" id="UP000601435">
    <property type="component" value="Unassembled WGS sequence"/>
</dbReference>
<dbReference type="PROSITE" id="PS50222">
    <property type="entry name" value="EF_HAND_2"/>
    <property type="match status" value="3"/>
</dbReference>
<evidence type="ECO:0000256" key="2">
    <source>
        <dbReference type="ARBA" id="ARBA00022737"/>
    </source>
</evidence>
<evidence type="ECO:0000313" key="6">
    <source>
        <dbReference type="EMBL" id="CAE7842528.1"/>
    </source>
</evidence>
<feature type="domain" description="EF-hand" evidence="5">
    <location>
        <begin position="46"/>
        <end position="81"/>
    </location>
</feature>
<evidence type="ECO:0000256" key="3">
    <source>
        <dbReference type="ARBA" id="ARBA00022837"/>
    </source>
</evidence>
<evidence type="ECO:0000256" key="1">
    <source>
        <dbReference type="ARBA" id="ARBA00022723"/>
    </source>
</evidence>
<dbReference type="EMBL" id="CAJNJA010050764">
    <property type="protein sequence ID" value="CAE7842528.1"/>
    <property type="molecule type" value="Genomic_DNA"/>
</dbReference>
<dbReference type="Pfam" id="PF13405">
    <property type="entry name" value="EF-hand_6"/>
    <property type="match status" value="1"/>
</dbReference>
<evidence type="ECO:0000259" key="5">
    <source>
        <dbReference type="PROSITE" id="PS50222"/>
    </source>
</evidence>
<sequence>MTLPGRRKSSDSGPASPKRKIHESKTEYGRDPAKAMDHLRQFLISAAGSVLRAWVEYLDENNDQRISKTEFSQGMRKLGYTGDVFRLFSVLDGDESAELTLDEIDMKQATLWRNFRMFAVAAFKSAEELIQKCADWSADITPEMASVQKDRPKAFHLTREEFCTGIRKCGWKHSVSDLNWVYDALEDKDDNLLRPSSLSWLATEYARRQKKQEAKIRSKKWQVLRMRQEASPQDKHRHFKTFKAFLRKKHGNLIRGWRQALSQTDSMVLSKLHFMKAAARLGFAKESRDLWKSLDKDDSGSASIDELDPRSAESLAHFKAWVNSQFGGVREAFKAIDSDHTRFITCAEFTAALQRFGFQRPTKQLFSHLDKDGSNKIVIDDVLFLDSWNPLPFLLAPPNFKAMAEIKKLILVRTGQYMKAWRRLLDKDATNRCNWYEFKTTCHILGYTGDTAGAWRAFDDDLSGYISLRQIDEESDMVLSNFRRWCIAEFGSVRSAFAVFDSDCSGSLSFQEFRAACRVYGYDGSPRTLFSALDVDQQGTLTLKEVVFLDDWEIDAEDEFEDGHRTGLAAASKVGLQIGARSTISKLTDDPVRARRVARRKYELRQQAVPEIRRLRLSRKGDGEYSWSCTDPWHSGSASARAWMPSQDRSLSVRTVRTSRLGQDREDNGCSLDALAVRPDSHALQGPTPVDELAVASLVDTVGLPSTSRSSPEGASCLRFSPEAPRPRTQPNPVVPRMLSRLDDLLGAVAKPSLDELLSNPRVGPPLKAPRKVPVRIGSSYSKSVAYYA</sequence>
<evidence type="ECO:0000256" key="4">
    <source>
        <dbReference type="SAM" id="MobiDB-lite"/>
    </source>
</evidence>
<keyword evidence="1" id="KW-0479">Metal-binding</keyword>
<evidence type="ECO:0000313" key="7">
    <source>
        <dbReference type="Proteomes" id="UP000601435"/>
    </source>
</evidence>
<feature type="region of interest" description="Disordered" evidence="4">
    <location>
        <begin position="1"/>
        <end position="30"/>
    </location>
</feature>
<dbReference type="AlphaFoldDB" id="A0A812ZY99"/>
<dbReference type="InterPro" id="IPR002048">
    <property type="entry name" value="EF_hand_dom"/>
</dbReference>
<feature type="domain" description="EF-hand" evidence="5">
    <location>
        <begin position="488"/>
        <end position="523"/>
    </location>
</feature>
<reference evidence="6" key="1">
    <citation type="submission" date="2021-02" db="EMBL/GenBank/DDBJ databases">
        <authorList>
            <person name="Dougan E. K."/>
            <person name="Rhodes N."/>
            <person name="Thang M."/>
            <person name="Chan C."/>
        </authorList>
    </citation>
    <scope>NUCLEOTIDE SEQUENCE</scope>
</reference>
<keyword evidence="7" id="KW-1185">Reference proteome</keyword>
<keyword evidence="3" id="KW-0106">Calcium</keyword>
<dbReference type="OrthoDB" id="26525at2759"/>
<dbReference type="Gene3D" id="1.10.238.10">
    <property type="entry name" value="EF-hand"/>
    <property type="match status" value="3"/>
</dbReference>
<name>A0A812ZY99_9DINO</name>
<gene>
    <name evidence="6" type="ORF">SNEC2469_LOCUS25616</name>
</gene>
<dbReference type="SMART" id="SM00054">
    <property type="entry name" value="EFh"/>
    <property type="match status" value="3"/>
</dbReference>
<dbReference type="CDD" id="cd00051">
    <property type="entry name" value="EFh"/>
    <property type="match status" value="2"/>
</dbReference>
<keyword evidence="2" id="KW-0677">Repeat</keyword>
<dbReference type="PANTHER" id="PTHR10891">
    <property type="entry name" value="EF-HAND CALCIUM-BINDING DOMAIN CONTAINING PROTEIN"/>
    <property type="match status" value="1"/>
</dbReference>
<feature type="domain" description="EF-hand" evidence="5">
    <location>
        <begin position="324"/>
        <end position="359"/>
    </location>
</feature>
<organism evidence="6 7">
    <name type="scientific">Symbiodinium necroappetens</name>
    <dbReference type="NCBI Taxonomy" id="1628268"/>
    <lineage>
        <taxon>Eukaryota</taxon>
        <taxon>Sar</taxon>
        <taxon>Alveolata</taxon>
        <taxon>Dinophyceae</taxon>
        <taxon>Suessiales</taxon>
        <taxon>Symbiodiniaceae</taxon>
        <taxon>Symbiodinium</taxon>
    </lineage>
</organism>
<feature type="compositionally biased region" description="Polar residues" evidence="4">
    <location>
        <begin position="704"/>
        <end position="713"/>
    </location>
</feature>
<dbReference type="SUPFAM" id="SSF47473">
    <property type="entry name" value="EF-hand"/>
    <property type="match status" value="3"/>
</dbReference>